<protein>
    <recommendedName>
        <fullName evidence="3">DNA methylase N-4/N-6 domain-containing protein</fullName>
    </recommendedName>
</protein>
<dbReference type="PRINTS" id="PR00508">
    <property type="entry name" value="S21N4MTFRASE"/>
</dbReference>
<evidence type="ECO:0000259" key="3">
    <source>
        <dbReference type="Pfam" id="PF01555"/>
    </source>
</evidence>
<sequence length="284" mass="32839">PPFNIGYKYDKYYDKVKKKNYIAWTKDWMSICKKVLKPHGSFYIAIGDEYAANVKIIADELGLFMRNWLIWHYTFGQQTKNKFARAHTHIFYFVNDNKNFTFNDHAIRVLSDRQLIYNDKRANPTGKMPNDVWDEFSRVCGTFKERQGWHPCQMPESLLSRIIAVSSNPGDCVLDPFNGSGTTAAAAVQLDRNYVGVEISEKYVENANERLAQLKKQQQSNLSLNTTELNELKRLSADIKTPIKEITADGNLLKYFANQFAVRMNNQKRYRPEEIATALKDLAD</sequence>
<dbReference type="InterPro" id="IPR029063">
    <property type="entry name" value="SAM-dependent_MTases_sf"/>
</dbReference>
<dbReference type="GO" id="GO:0032259">
    <property type="term" value="P:methylation"/>
    <property type="evidence" value="ECO:0007669"/>
    <property type="project" value="UniProtKB-KW"/>
</dbReference>
<organism evidence="4">
    <name type="scientific">marine sediment metagenome</name>
    <dbReference type="NCBI Taxonomy" id="412755"/>
    <lineage>
        <taxon>unclassified sequences</taxon>
        <taxon>metagenomes</taxon>
        <taxon>ecological metagenomes</taxon>
    </lineage>
</organism>
<dbReference type="GO" id="GO:0008170">
    <property type="term" value="F:N-methyltransferase activity"/>
    <property type="evidence" value="ECO:0007669"/>
    <property type="project" value="InterPro"/>
</dbReference>
<dbReference type="Gene3D" id="3.40.50.150">
    <property type="entry name" value="Vaccinia Virus protein VP39"/>
    <property type="match status" value="1"/>
</dbReference>
<feature type="domain" description="DNA methylase N-4/N-6" evidence="3">
    <location>
        <begin position="1"/>
        <end position="209"/>
    </location>
</feature>
<dbReference type="SUPFAM" id="SSF53335">
    <property type="entry name" value="S-adenosyl-L-methionine-dependent methyltransferases"/>
    <property type="match status" value="1"/>
</dbReference>
<evidence type="ECO:0000256" key="1">
    <source>
        <dbReference type="ARBA" id="ARBA00022603"/>
    </source>
</evidence>
<dbReference type="GO" id="GO:0005737">
    <property type="term" value="C:cytoplasm"/>
    <property type="evidence" value="ECO:0007669"/>
    <property type="project" value="TreeGrafter"/>
</dbReference>
<dbReference type="InterPro" id="IPR001091">
    <property type="entry name" value="RM_Methyltransferase"/>
</dbReference>
<feature type="non-terminal residue" evidence="4">
    <location>
        <position position="1"/>
    </location>
</feature>
<name>X1LAS3_9ZZZZ</name>
<evidence type="ECO:0000256" key="2">
    <source>
        <dbReference type="ARBA" id="ARBA00022679"/>
    </source>
</evidence>
<dbReference type="PANTHER" id="PTHR13370">
    <property type="entry name" value="RNA METHYLASE-RELATED"/>
    <property type="match status" value="1"/>
</dbReference>
<dbReference type="InterPro" id="IPR002941">
    <property type="entry name" value="DNA_methylase_N4/N6"/>
</dbReference>
<comment type="caution">
    <text evidence="4">The sequence shown here is derived from an EMBL/GenBank/DDBJ whole genome shotgun (WGS) entry which is preliminary data.</text>
</comment>
<accession>X1LAS3</accession>
<evidence type="ECO:0000313" key="4">
    <source>
        <dbReference type="EMBL" id="GAI16193.1"/>
    </source>
</evidence>
<dbReference type="GO" id="GO:0003677">
    <property type="term" value="F:DNA binding"/>
    <property type="evidence" value="ECO:0007669"/>
    <property type="project" value="InterPro"/>
</dbReference>
<proteinExistence type="predicted"/>
<gene>
    <name evidence="4" type="ORF">S06H3_13739</name>
</gene>
<dbReference type="PANTHER" id="PTHR13370:SF3">
    <property type="entry name" value="TRNA (GUANINE(10)-N2)-METHYLTRANSFERASE HOMOLOG"/>
    <property type="match status" value="1"/>
</dbReference>
<dbReference type="EMBL" id="BARV01006706">
    <property type="protein sequence ID" value="GAI16193.1"/>
    <property type="molecule type" value="Genomic_DNA"/>
</dbReference>
<reference evidence="4" key="1">
    <citation type="journal article" date="2014" name="Front. Microbiol.">
        <title>High frequency of phylogenetically diverse reductive dehalogenase-homologous genes in deep subseafloor sedimentary metagenomes.</title>
        <authorList>
            <person name="Kawai M."/>
            <person name="Futagami T."/>
            <person name="Toyoda A."/>
            <person name="Takaki Y."/>
            <person name="Nishi S."/>
            <person name="Hori S."/>
            <person name="Arai W."/>
            <person name="Tsubouchi T."/>
            <person name="Morono Y."/>
            <person name="Uchiyama I."/>
            <person name="Ito T."/>
            <person name="Fujiyama A."/>
            <person name="Inagaki F."/>
            <person name="Takami H."/>
        </authorList>
    </citation>
    <scope>NUCLEOTIDE SEQUENCE</scope>
    <source>
        <strain evidence="4">Expedition CK06-06</strain>
    </source>
</reference>
<dbReference type="AlphaFoldDB" id="X1LAS3"/>
<keyword evidence="2" id="KW-0808">Transferase</keyword>
<keyword evidence="1" id="KW-0489">Methyltransferase</keyword>
<dbReference type="Pfam" id="PF01555">
    <property type="entry name" value="N6_N4_Mtase"/>
    <property type="match status" value="1"/>
</dbReference>